<dbReference type="Proteomes" id="UP000799757">
    <property type="component" value="Unassembled WGS sequence"/>
</dbReference>
<dbReference type="AlphaFoldDB" id="A0A6A6XY51"/>
<keyword evidence="5" id="KW-1185">Reference proteome</keyword>
<sequence length="686" mass="75207">MANPSESLATTPGRVTPRSPMRPETPEFDMENHREGLQMALEASMELQEIVGLGELTPFATPPGPPGNLKTLCVERPGEYKNINASLLTTTTSEQNASGISSALSGPGASMDNPSMFPSAPPSAPAQDDCSDFSMRLFQNPPRPISSSELVRTTLSLDLPTSIEQPYKPLDDDDFQAPQATSPVPGTTPGLAHILPKWHDESKALYDSARSLRDRDMYLMLPYSATEPLKRSLTTVKLFDKKTGELGRVWEFAVGELSYNEVDVLGTHREGNPAPISPMFGPHTVGNPAQFLPSMSGPHTTGNPAQFLPSMSGPHTGNPAPFSPPMFGPHQAGNAAQFLPSMSGPHTTGNLAQFLPSAFDRSAKDQNFEIHEAMNEEMRALAWKGGRRWCWIYIRGFKGRRLEQRTDSSIMNISLAPDLRVHNTMILHPHRRVSTLRQDATCYGQLTAPSFALPSVEVNRDVEIGPASAPPQKTLDIACYRCEMAWKRCDKNWPCTNCTTNGYECRESPDKRPQVPHQSEEGTQKITNVPEMPLEQSAMVLVQRPNSNTNHTALPPSQRLISFPHSNNPVSVPAQSAPLNQLQSMRGPAQLPTSNPISQLHAARRPYAHPAGPGLAGEPYIIMAFPKSAITREYRHPDGGDWLHFEAEGSLPLIEGVGTDINEWKPWINAFGKGEASMVIRSQTEM</sequence>
<organism evidence="4 5">
    <name type="scientific">Melanomma pulvis-pyrius CBS 109.77</name>
    <dbReference type="NCBI Taxonomy" id="1314802"/>
    <lineage>
        <taxon>Eukaryota</taxon>
        <taxon>Fungi</taxon>
        <taxon>Dikarya</taxon>
        <taxon>Ascomycota</taxon>
        <taxon>Pezizomycotina</taxon>
        <taxon>Dothideomycetes</taxon>
        <taxon>Pleosporomycetidae</taxon>
        <taxon>Pleosporales</taxon>
        <taxon>Melanommataceae</taxon>
        <taxon>Melanomma</taxon>
    </lineage>
</organism>
<feature type="domain" description="Zn(2)-C6 fungal-type" evidence="3">
    <location>
        <begin position="478"/>
        <end position="507"/>
    </location>
</feature>
<proteinExistence type="predicted"/>
<dbReference type="GO" id="GO:0008270">
    <property type="term" value="F:zinc ion binding"/>
    <property type="evidence" value="ECO:0007669"/>
    <property type="project" value="InterPro"/>
</dbReference>
<evidence type="ECO:0000256" key="1">
    <source>
        <dbReference type="ARBA" id="ARBA00023242"/>
    </source>
</evidence>
<gene>
    <name evidence="4" type="ORF">K505DRAFT_331526</name>
</gene>
<dbReference type="Gene3D" id="4.10.240.10">
    <property type="entry name" value="Zn(2)-C6 fungal-type DNA-binding domain"/>
    <property type="match status" value="1"/>
</dbReference>
<dbReference type="EMBL" id="MU001744">
    <property type="protein sequence ID" value="KAF2800674.1"/>
    <property type="molecule type" value="Genomic_DNA"/>
</dbReference>
<protein>
    <recommendedName>
        <fullName evidence="3">Zn(2)-C6 fungal-type domain-containing protein</fullName>
    </recommendedName>
</protein>
<dbReference type="InterPro" id="IPR001138">
    <property type="entry name" value="Zn2Cys6_DnaBD"/>
</dbReference>
<dbReference type="OrthoDB" id="4064873at2759"/>
<evidence type="ECO:0000313" key="5">
    <source>
        <dbReference type="Proteomes" id="UP000799757"/>
    </source>
</evidence>
<name>A0A6A6XY51_9PLEO</name>
<dbReference type="Pfam" id="PF00172">
    <property type="entry name" value="Zn_clus"/>
    <property type="match status" value="1"/>
</dbReference>
<evidence type="ECO:0000256" key="2">
    <source>
        <dbReference type="SAM" id="MobiDB-lite"/>
    </source>
</evidence>
<evidence type="ECO:0000313" key="4">
    <source>
        <dbReference type="EMBL" id="KAF2800674.1"/>
    </source>
</evidence>
<feature type="region of interest" description="Disordered" evidence="2">
    <location>
        <begin position="1"/>
        <end position="31"/>
    </location>
</feature>
<feature type="compositionally biased region" description="Polar residues" evidence="2">
    <location>
        <begin position="1"/>
        <end position="10"/>
    </location>
</feature>
<reference evidence="4" key="1">
    <citation type="journal article" date="2020" name="Stud. Mycol.">
        <title>101 Dothideomycetes genomes: a test case for predicting lifestyles and emergence of pathogens.</title>
        <authorList>
            <person name="Haridas S."/>
            <person name="Albert R."/>
            <person name="Binder M."/>
            <person name="Bloem J."/>
            <person name="Labutti K."/>
            <person name="Salamov A."/>
            <person name="Andreopoulos B."/>
            <person name="Baker S."/>
            <person name="Barry K."/>
            <person name="Bills G."/>
            <person name="Bluhm B."/>
            <person name="Cannon C."/>
            <person name="Castanera R."/>
            <person name="Culley D."/>
            <person name="Daum C."/>
            <person name="Ezra D."/>
            <person name="Gonzalez J."/>
            <person name="Henrissat B."/>
            <person name="Kuo A."/>
            <person name="Liang C."/>
            <person name="Lipzen A."/>
            <person name="Lutzoni F."/>
            <person name="Magnuson J."/>
            <person name="Mondo S."/>
            <person name="Nolan M."/>
            <person name="Ohm R."/>
            <person name="Pangilinan J."/>
            <person name="Park H.-J."/>
            <person name="Ramirez L."/>
            <person name="Alfaro M."/>
            <person name="Sun H."/>
            <person name="Tritt A."/>
            <person name="Yoshinaga Y."/>
            <person name="Zwiers L.-H."/>
            <person name="Turgeon B."/>
            <person name="Goodwin S."/>
            <person name="Spatafora J."/>
            <person name="Crous P."/>
            <person name="Grigoriev I."/>
        </authorList>
    </citation>
    <scope>NUCLEOTIDE SEQUENCE</scope>
    <source>
        <strain evidence="4">CBS 109.77</strain>
    </source>
</reference>
<dbReference type="CDD" id="cd00067">
    <property type="entry name" value="GAL4"/>
    <property type="match status" value="1"/>
</dbReference>
<keyword evidence="1" id="KW-0539">Nucleus</keyword>
<dbReference type="InterPro" id="IPR036864">
    <property type="entry name" value="Zn2-C6_fun-type_DNA-bd_sf"/>
</dbReference>
<evidence type="ECO:0000259" key="3">
    <source>
        <dbReference type="PROSITE" id="PS50048"/>
    </source>
</evidence>
<dbReference type="SUPFAM" id="SSF57701">
    <property type="entry name" value="Zn2/Cys6 DNA-binding domain"/>
    <property type="match status" value="1"/>
</dbReference>
<accession>A0A6A6XY51</accession>
<dbReference type="SMART" id="SM00066">
    <property type="entry name" value="GAL4"/>
    <property type="match status" value="1"/>
</dbReference>
<dbReference type="PROSITE" id="PS50048">
    <property type="entry name" value="ZN2_CY6_FUNGAL_2"/>
    <property type="match status" value="1"/>
</dbReference>
<dbReference type="GO" id="GO:0000981">
    <property type="term" value="F:DNA-binding transcription factor activity, RNA polymerase II-specific"/>
    <property type="evidence" value="ECO:0007669"/>
    <property type="project" value="InterPro"/>
</dbReference>